<feature type="domain" description="CDC48 N-terminal subdomain" evidence="7">
    <location>
        <begin position="6"/>
        <end position="90"/>
    </location>
</feature>
<evidence type="ECO:0000256" key="3">
    <source>
        <dbReference type="ARBA" id="ARBA00022840"/>
    </source>
</evidence>
<dbReference type="GO" id="GO:0005524">
    <property type="term" value="F:ATP binding"/>
    <property type="evidence" value="ECO:0007669"/>
    <property type="project" value="UniProtKB-KW"/>
</dbReference>
<evidence type="ECO:0000256" key="2">
    <source>
        <dbReference type="ARBA" id="ARBA00022741"/>
    </source>
</evidence>
<dbReference type="SUPFAM" id="SSF52540">
    <property type="entry name" value="P-loop containing nucleoside triphosphate hydrolases"/>
    <property type="match status" value="2"/>
</dbReference>
<feature type="domain" description="AAA+ ATPase" evidence="6">
    <location>
        <begin position="252"/>
        <end position="381"/>
    </location>
</feature>
<accession>A0A2T0KKS9</accession>
<dbReference type="InterPro" id="IPR009010">
    <property type="entry name" value="Asp_de-COase-like_dom_sf"/>
</dbReference>
<feature type="region of interest" description="Disordered" evidence="5">
    <location>
        <begin position="195"/>
        <end position="215"/>
    </location>
</feature>
<dbReference type="OrthoDB" id="9809379at2"/>
<keyword evidence="2 4" id="KW-0547">Nucleotide-binding</keyword>
<keyword evidence="1" id="KW-0677">Repeat</keyword>
<evidence type="ECO:0000256" key="5">
    <source>
        <dbReference type="SAM" id="MobiDB-lite"/>
    </source>
</evidence>
<dbReference type="Gene3D" id="2.40.40.20">
    <property type="match status" value="1"/>
</dbReference>
<evidence type="ECO:0000259" key="7">
    <source>
        <dbReference type="SMART" id="SM01073"/>
    </source>
</evidence>
<comment type="similarity">
    <text evidence="4">Belongs to the AAA ATPase family.</text>
</comment>
<comment type="caution">
    <text evidence="8">The sequence shown here is derived from an EMBL/GenBank/DDBJ whole genome shotgun (WGS) entry which is preliminary data.</text>
</comment>
<dbReference type="Pfam" id="PF02359">
    <property type="entry name" value="CDC48_N"/>
    <property type="match status" value="1"/>
</dbReference>
<dbReference type="Gene3D" id="3.40.50.300">
    <property type="entry name" value="P-loop containing nucleotide triphosphate hydrolases"/>
    <property type="match status" value="2"/>
</dbReference>
<dbReference type="InterPro" id="IPR041569">
    <property type="entry name" value="AAA_lid_3"/>
</dbReference>
<evidence type="ECO:0000256" key="1">
    <source>
        <dbReference type="ARBA" id="ARBA00022737"/>
    </source>
</evidence>
<dbReference type="PANTHER" id="PTHR23077:SF171">
    <property type="entry name" value="NUCLEAR VALOSIN-CONTAINING PROTEIN-LIKE"/>
    <property type="match status" value="1"/>
</dbReference>
<dbReference type="Pfam" id="PF17862">
    <property type="entry name" value="AAA_lid_3"/>
    <property type="match status" value="2"/>
</dbReference>
<keyword evidence="9" id="KW-1185">Reference proteome</keyword>
<dbReference type="InterPro" id="IPR003960">
    <property type="entry name" value="ATPase_AAA_CS"/>
</dbReference>
<proteinExistence type="inferred from homology"/>
<protein>
    <submittedName>
        <fullName evidence="8">Transitional endoplasmic reticulum ATPase</fullName>
    </submittedName>
</protein>
<dbReference type="InterPro" id="IPR003959">
    <property type="entry name" value="ATPase_AAA_core"/>
</dbReference>
<feature type="domain" description="AAA+ ATPase" evidence="6">
    <location>
        <begin position="515"/>
        <end position="652"/>
    </location>
</feature>
<dbReference type="PANTHER" id="PTHR23077">
    <property type="entry name" value="AAA-FAMILY ATPASE"/>
    <property type="match status" value="1"/>
</dbReference>
<reference evidence="8 9" key="1">
    <citation type="submission" date="2018-03" db="EMBL/GenBank/DDBJ databases">
        <title>Genomic Encyclopedia of Archaeal and Bacterial Type Strains, Phase II (KMG-II): from individual species to whole genera.</title>
        <authorList>
            <person name="Goeker M."/>
        </authorList>
    </citation>
    <scope>NUCLEOTIDE SEQUENCE [LARGE SCALE GENOMIC DNA]</scope>
    <source>
        <strain evidence="8 9">DSM 43146</strain>
    </source>
</reference>
<dbReference type="GO" id="GO:0005737">
    <property type="term" value="C:cytoplasm"/>
    <property type="evidence" value="ECO:0007669"/>
    <property type="project" value="UniProtKB-ARBA"/>
</dbReference>
<dbReference type="Gene3D" id="1.10.8.60">
    <property type="match status" value="2"/>
</dbReference>
<name>A0A2T0KKS9_9ACTN</name>
<organism evidence="8 9">
    <name type="scientific">Actinoplanes italicus</name>
    <dbReference type="NCBI Taxonomy" id="113567"/>
    <lineage>
        <taxon>Bacteria</taxon>
        <taxon>Bacillati</taxon>
        <taxon>Actinomycetota</taxon>
        <taxon>Actinomycetes</taxon>
        <taxon>Micromonosporales</taxon>
        <taxon>Micromonosporaceae</taxon>
        <taxon>Actinoplanes</taxon>
    </lineage>
</organism>
<dbReference type="RefSeq" id="WP_106315779.1">
    <property type="nucleotide sequence ID" value="NZ_BOMO01000017.1"/>
</dbReference>
<dbReference type="SMART" id="SM01073">
    <property type="entry name" value="CDC48_N"/>
    <property type="match status" value="1"/>
</dbReference>
<evidence type="ECO:0000313" key="9">
    <source>
        <dbReference type="Proteomes" id="UP000239415"/>
    </source>
</evidence>
<dbReference type="GO" id="GO:0016887">
    <property type="term" value="F:ATP hydrolysis activity"/>
    <property type="evidence" value="ECO:0007669"/>
    <property type="project" value="InterPro"/>
</dbReference>
<dbReference type="SMART" id="SM00382">
    <property type="entry name" value="AAA"/>
    <property type="match status" value="2"/>
</dbReference>
<dbReference type="AlphaFoldDB" id="A0A2T0KKS9"/>
<dbReference type="InterPro" id="IPR050168">
    <property type="entry name" value="AAA_ATPase_domain"/>
</dbReference>
<evidence type="ECO:0000259" key="6">
    <source>
        <dbReference type="SMART" id="SM00382"/>
    </source>
</evidence>
<dbReference type="InterPro" id="IPR027417">
    <property type="entry name" value="P-loop_NTPase"/>
</dbReference>
<dbReference type="FunFam" id="3.40.50.300:FF:000018">
    <property type="entry name" value="Cell division control 48"/>
    <property type="match status" value="1"/>
</dbReference>
<dbReference type="Pfam" id="PF00004">
    <property type="entry name" value="AAA"/>
    <property type="match status" value="2"/>
</dbReference>
<dbReference type="Proteomes" id="UP000239415">
    <property type="component" value="Unassembled WGS sequence"/>
</dbReference>
<evidence type="ECO:0000256" key="4">
    <source>
        <dbReference type="RuleBase" id="RU003651"/>
    </source>
</evidence>
<dbReference type="CDD" id="cd19511">
    <property type="entry name" value="RecA-like_CDC48_r2-like"/>
    <property type="match status" value="1"/>
</dbReference>
<sequence>MADDLTLTVTLRPAALDARRGIVRLHPEVMAALALRPGDPVRLAGSRTTAGIVAKAESTAGRGLLYADDLTLGNLGMRDGGQVTVTPIPVTQATRVTLAGPAEVVAVVSPEMLRLALLGKVVSTGDDVSLLPQDVLPDAGNRPLVEAARRSLANRVGYAWTSTLLSVVEVTGGDASLVTMDTVVAWQGGPSAAARTARPAVSPSAPASTDPDVPPLSLDDLPGLRAQAKELEELLDLGFHHGEVLAKLGTRVTLGVLISGPSGSGKSALVRAVGAAVGAEVRTVWGPELAALTNNAAAARLRELSSDVRKKRPAVLLISDVEALTPREEPGPISTVFRQVLADTLADGIAVVCTTSKLESVDPALRAPELLSVQLTVPLPDQAMRREQLGALTRGMPLAEDVRLDDVAGRTPGFVAADLGALAREAGVRAALRVVGAGDTAAAEDHETSAVVTMADFEAALEVVRPTSMAESTLEVAAVTLDDVGDMAEVKQVLTESVLWPLTYPDTFARLGVSPPRGVLLYGPPGCGKTYLVKAIAGTGKANVLSVKGAELLSKWVGDSERSVRELFRRAREAAPTLVFLDEVDALAPARGQGTDGGVTDRVVAALLTELDGVEDLRNVVVIGATNRPDLIDPALLRPGRLERLVFVPPPDAEARTAILRASSKAVPLDEAVDLVALGADLEGFSAADCAALIRESALAAMRDSLEATTVTAANVATARSRVRASLDPAQVAWLAAYAETHQP</sequence>
<keyword evidence="3 4" id="KW-0067">ATP-binding</keyword>
<gene>
    <name evidence="8" type="ORF">CLV67_10220</name>
</gene>
<dbReference type="EMBL" id="PVMZ01000002">
    <property type="protein sequence ID" value="PRX24246.1"/>
    <property type="molecule type" value="Genomic_DNA"/>
</dbReference>
<dbReference type="InterPro" id="IPR003338">
    <property type="entry name" value="CDC4_N-term_subdom"/>
</dbReference>
<evidence type="ECO:0000313" key="8">
    <source>
        <dbReference type="EMBL" id="PRX24246.1"/>
    </source>
</evidence>
<dbReference type="InterPro" id="IPR003593">
    <property type="entry name" value="AAA+_ATPase"/>
</dbReference>
<dbReference type="SUPFAM" id="SSF50692">
    <property type="entry name" value="ADC-like"/>
    <property type="match status" value="1"/>
</dbReference>
<dbReference type="PROSITE" id="PS00674">
    <property type="entry name" value="AAA"/>
    <property type="match status" value="1"/>
</dbReference>